<gene>
    <name evidence="2" type="ORF">LARV_03214</name>
</gene>
<dbReference type="InterPro" id="IPR052022">
    <property type="entry name" value="26kDa_periplasmic_antigen"/>
</dbReference>
<feature type="signal peptide" evidence="1">
    <location>
        <begin position="1"/>
        <end position="20"/>
    </location>
</feature>
<dbReference type="RefSeq" id="WP_075074608.1">
    <property type="nucleotide sequence ID" value="NZ_DF967972.1"/>
</dbReference>
<dbReference type="PROSITE" id="PS51257">
    <property type="entry name" value="PROKAR_LIPOPROTEIN"/>
    <property type="match status" value="1"/>
</dbReference>
<evidence type="ECO:0000256" key="1">
    <source>
        <dbReference type="SAM" id="SignalP"/>
    </source>
</evidence>
<organism evidence="2">
    <name type="scientific">Longilinea arvoryzae</name>
    <dbReference type="NCBI Taxonomy" id="360412"/>
    <lineage>
        <taxon>Bacteria</taxon>
        <taxon>Bacillati</taxon>
        <taxon>Chloroflexota</taxon>
        <taxon>Anaerolineae</taxon>
        <taxon>Anaerolineales</taxon>
        <taxon>Anaerolineaceae</taxon>
        <taxon>Longilinea</taxon>
    </lineage>
</organism>
<name>A0A0S7BJV1_9CHLR</name>
<sequence>MKKYFIFGVIVILVASLLSACAPTAANSFNPYPRQLNASGQGKVYIVPDLAYIYVGVHVQTASLSDSLNQSNTKAADIASQLKELGVADQDIQTSAFNVYPQQNYDPNGQPTEIQYVVENTVNVTLRDLSKLGQVLDAVVRSGANSINGISFDVADRTTIEAQARELAIKDAQSRAGEVAKVSGVELGKLISVSVYNSSSPVTVYEGKGGAAMSAASGQVPVAAGQLLITADASVAYEIK</sequence>
<dbReference type="PANTHER" id="PTHR34387">
    <property type="entry name" value="SLR1258 PROTEIN"/>
    <property type="match status" value="1"/>
</dbReference>
<dbReference type="Gene3D" id="3.30.110.170">
    <property type="entry name" value="Protein of unknown function (DUF541), domain 1"/>
    <property type="match status" value="1"/>
</dbReference>
<dbReference type="AlphaFoldDB" id="A0A0S7BJV1"/>
<dbReference type="GO" id="GO:0006974">
    <property type="term" value="P:DNA damage response"/>
    <property type="evidence" value="ECO:0007669"/>
    <property type="project" value="TreeGrafter"/>
</dbReference>
<dbReference type="PANTHER" id="PTHR34387:SF1">
    <property type="entry name" value="PERIPLASMIC IMMUNOGENIC PROTEIN"/>
    <property type="match status" value="1"/>
</dbReference>
<dbReference type="EMBL" id="DF967972">
    <property type="protein sequence ID" value="GAP15428.1"/>
    <property type="molecule type" value="Genomic_DNA"/>
</dbReference>
<reference evidence="2" key="1">
    <citation type="submission" date="2015-07" db="EMBL/GenBank/DDBJ databases">
        <title>Draft Genome Sequences of Anaerolinea thermolimosa IMO-1, Bellilinea caldifistulae GOMI-1, Leptolinea tardivitalis YMTK-2, Levilinea saccharolytica KIBI-1,Longilinea arvoryzae KOME-1, Previously Described as Members of the Anaerolineaceae (Chloroflexi).</title>
        <authorList>
            <person name="Sekiguchi Y."/>
            <person name="Ohashi A."/>
            <person name="Matsuura N."/>
            <person name="Tourlousse M.D."/>
        </authorList>
    </citation>
    <scope>NUCLEOTIDE SEQUENCE [LARGE SCALE GENOMIC DNA]</scope>
    <source>
        <strain evidence="2">KOME-1</strain>
    </source>
</reference>
<dbReference type="Pfam" id="PF04402">
    <property type="entry name" value="SIMPL"/>
    <property type="match status" value="1"/>
</dbReference>
<evidence type="ECO:0000313" key="2">
    <source>
        <dbReference type="EMBL" id="GAP15428.1"/>
    </source>
</evidence>
<accession>A0A0S7BJV1</accession>
<dbReference type="Gene3D" id="3.30.70.2970">
    <property type="entry name" value="Protein of unknown function (DUF541), domain 2"/>
    <property type="match status" value="1"/>
</dbReference>
<protein>
    <submittedName>
        <fullName evidence="2">Uncharacterized conserved protein</fullName>
    </submittedName>
</protein>
<evidence type="ECO:0000313" key="3">
    <source>
        <dbReference type="Proteomes" id="UP000055060"/>
    </source>
</evidence>
<dbReference type="InterPro" id="IPR007497">
    <property type="entry name" value="SIMPL/DUF541"/>
</dbReference>
<dbReference type="Proteomes" id="UP000055060">
    <property type="component" value="Unassembled WGS sequence"/>
</dbReference>
<dbReference type="OrthoDB" id="9785192at2"/>
<keyword evidence="3" id="KW-1185">Reference proteome</keyword>
<feature type="chain" id="PRO_5006633000" evidence="1">
    <location>
        <begin position="21"/>
        <end position="240"/>
    </location>
</feature>
<keyword evidence="1" id="KW-0732">Signal</keyword>
<proteinExistence type="predicted"/>
<dbReference type="STRING" id="360412.LARV_03214"/>